<feature type="transmembrane region" description="Helical" evidence="6">
    <location>
        <begin position="133"/>
        <end position="154"/>
    </location>
</feature>
<dbReference type="PANTHER" id="PTHR30213:SF1">
    <property type="entry name" value="INNER MEMBRANE PROTEIN YHJD"/>
    <property type="match status" value="1"/>
</dbReference>
<organism evidence="7 8">
    <name type="scientific">Streptomyces coryli</name>
    <dbReference type="NCBI Taxonomy" id="1128680"/>
    <lineage>
        <taxon>Bacteria</taxon>
        <taxon>Bacillati</taxon>
        <taxon>Actinomycetota</taxon>
        <taxon>Actinomycetes</taxon>
        <taxon>Kitasatosporales</taxon>
        <taxon>Streptomycetaceae</taxon>
        <taxon>Streptomyces</taxon>
    </lineage>
</organism>
<keyword evidence="5 6" id="KW-0472">Membrane</keyword>
<dbReference type="PIRSF" id="PIRSF035875">
    <property type="entry name" value="RNase_BN"/>
    <property type="match status" value="1"/>
</dbReference>
<feature type="transmembrane region" description="Helical" evidence="6">
    <location>
        <begin position="26"/>
        <end position="49"/>
    </location>
</feature>
<proteinExistence type="predicted"/>
<feature type="transmembrane region" description="Helical" evidence="6">
    <location>
        <begin position="166"/>
        <end position="188"/>
    </location>
</feature>
<sequence>MQQRHRALGFPYAVLRKYSDDNGGKLAALLTYYGFLSLFPLLLFAVGILTEVLRAHPALREDLVTELVPHSLRTDVEQAFHQLPPSGIPLLVGGLGLLWSGTGGVLAGSNALNRIWSVPYRDRPALPSRYGRVLLTQLVTLLGAFIAAGLAALSSELLHPAWKQRLGSAVGTFTVIFIVLVLAHKLLTARPRPVRQIWDGALAATLVMTATLEVSASLLPLLIARSGPVYGSFATVVGIFALLYIVSQALVFSGEISAVRAFRLCPRSLWHDEPTPADEKALTLLAREQERLPGQRVSVAFDITHDG</sequence>
<comment type="subcellular location">
    <subcellularLocation>
        <location evidence="1">Cell membrane</location>
        <topology evidence="1">Multi-pass membrane protein</topology>
    </subcellularLocation>
</comment>
<evidence type="ECO:0000313" key="8">
    <source>
        <dbReference type="Proteomes" id="UP000481583"/>
    </source>
</evidence>
<dbReference type="EMBL" id="JAAKZV010000003">
    <property type="protein sequence ID" value="NGN62629.1"/>
    <property type="molecule type" value="Genomic_DNA"/>
</dbReference>
<reference evidence="7 8" key="1">
    <citation type="submission" date="2020-02" db="EMBL/GenBank/DDBJ databases">
        <title>Whole-genome analyses of novel actinobacteria.</title>
        <authorList>
            <person name="Sahin N."/>
        </authorList>
    </citation>
    <scope>NUCLEOTIDE SEQUENCE [LARGE SCALE GENOMIC DNA]</scope>
    <source>
        <strain evidence="7 8">A7024</strain>
    </source>
</reference>
<accession>A0A6G4TRI9</accession>
<keyword evidence="2" id="KW-1003">Cell membrane</keyword>
<keyword evidence="3 6" id="KW-0812">Transmembrane</keyword>
<dbReference type="Pfam" id="PF03631">
    <property type="entry name" value="Virul_fac_BrkB"/>
    <property type="match status" value="1"/>
</dbReference>
<dbReference type="GO" id="GO:0005886">
    <property type="term" value="C:plasma membrane"/>
    <property type="evidence" value="ECO:0007669"/>
    <property type="project" value="UniProtKB-SubCell"/>
</dbReference>
<evidence type="ECO:0000256" key="2">
    <source>
        <dbReference type="ARBA" id="ARBA00022475"/>
    </source>
</evidence>
<evidence type="ECO:0000256" key="1">
    <source>
        <dbReference type="ARBA" id="ARBA00004651"/>
    </source>
</evidence>
<keyword evidence="8" id="KW-1185">Reference proteome</keyword>
<evidence type="ECO:0000256" key="5">
    <source>
        <dbReference type="ARBA" id="ARBA00023136"/>
    </source>
</evidence>
<dbReference type="PANTHER" id="PTHR30213">
    <property type="entry name" value="INNER MEMBRANE PROTEIN YHJD"/>
    <property type="match status" value="1"/>
</dbReference>
<dbReference type="Proteomes" id="UP000481583">
    <property type="component" value="Unassembled WGS sequence"/>
</dbReference>
<name>A0A6G4TRI9_9ACTN</name>
<evidence type="ECO:0000256" key="4">
    <source>
        <dbReference type="ARBA" id="ARBA00022989"/>
    </source>
</evidence>
<feature type="transmembrane region" description="Helical" evidence="6">
    <location>
        <begin position="200"/>
        <end position="223"/>
    </location>
</feature>
<evidence type="ECO:0000256" key="3">
    <source>
        <dbReference type="ARBA" id="ARBA00022692"/>
    </source>
</evidence>
<evidence type="ECO:0000313" key="7">
    <source>
        <dbReference type="EMBL" id="NGN62629.1"/>
    </source>
</evidence>
<comment type="caution">
    <text evidence="7">The sequence shown here is derived from an EMBL/GenBank/DDBJ whole genome shotgun (WGS) entry which is preliminary data.</text>
</comment>
<dbReference type="InterPro" id="IPR017039">
    <property type="entry name" value="Virul_fac_BrkB"/>
</dbReference>
<feature type="transmembrane region" description="Helical" evidence="6">
    <location>
        <begin position="229"/>
        <end position="253"/>
    </location>
</feature>
<dbReference type="AlphaFoldDB" id="A0A6G4TRI9"/>
<feature type="transmembrane region" description="Helical" evidence="6">
    <location>
        <begin position="90"/>
        <end position="112"/>
    </location>
</feature>
<evidence type="ECO:0000256" key="6">
    <source>
        <dbReference type="SAM" id="Phobius"/>
    </source>
</evidence>
<gene>
    <name evidence="7" type="ORF">G5C51_01750</name>
</gene>
<protein>
    <submittedName>
        <fullName evidence="7">Ribonuclease BN</fullName>
    </submittedName>
</protein>
<keyword evidence="4 6" id="KW-1133">Transmembrane helix</keyword>